<reference evidence="1 2" key="1">
    <citation type="journal article" date="2015" name="Genome Biol.">
        <title>Comparative genomics of Steinernema reveals deeply conserved gene regulatory networks.</title>
        <authorList>
            <person name="Dillman A.R."/>
            <person name="Macchietto M."/>
            <person name="Porter C.F."/>
            <person name="Rogers A."/>
            <person name="Williams B."/>
            <person name="Antoshechkin I."/>
            <person name="Lee M.M."/>
            <person name="Goodwin Z."/>
            <person name="Lu X."/>
            <person name="Lewis E.E."/>
            <person name="Goodrich-Blair H."/>
            <person name="Stock S.P."/>
            <person name="Adams B.J."/>
            <person name="Sternberg P.W."/>
            <person name="Mortazavi A."/>
        </authorList>
    </citation>
    <scope>NUCLEOTIDE SEQUENCE [LARGE SCALE GENOMIC DNA]</scope>
    <source>
        <strain evidence="1 2">ALL</strain>
    </source>
</reference>
<dbReference type="EMBL" id="AZBU02000010">
    <property type="protein sequence ID" value="TKR62056.1"/>
    <property type="molecule type" value="Genomic_DNA"/>
</dbReference>
<organism evidence="1 2">
    <name type="scientific">Steinernema carpocapsae</name>
    <name type="common">Entomopathogenic nematode</name>
    <dbReference type="NCBI Taxonomy" id="34508"/>
    <lineage>
        <taxon>Eukaryota</taxon>
        <taxon>Metazoa</taxon>
        <taxon>Ecdysozoa</taxon>
        <taxon>Nematoda</taxon>
        <taxon>Chromadorea</taxon>
        <taxon>Rhabditida</taxon>
        <taxon>Tylenchina</taxon>
        <taxon>Panagrolaimomorpha</taxon>
        <taxon>Strongyloidoidea</taxon>
        <taxon>Steinernematidae</taxon>
        <taxon>Steinernema</taxon>
    </lineage>
</organism>
<name>A0A4U5M084_STECR</name>
<sequence length="72" mass="7896">MLLPGRESNPGLARDRRGYSPLYYTPQILSSVISRLLSKAFVTLSLCLSLSFNAPLVTWSQSSLLSSISHVV</sequence>
<reference evidence="1 2" key="2">
    <citation type="journal article" date="2019" name="G3 (Bethesda)">
        <title>Hybrid Assembly of the Genome of the Entomopathogenic Nematode Steinernema carpocapsae Identifies the X-Chromosome.</title>
        <authorList>
            <person name="Serra L."/>
            <person name="Macchietto M."/>
            <person name="Macias-Munoz A."/>
            <person name="McGill C.J."/>
            <person name="Rodriguez I.M."/>
            <person name="Rodriguez B."/>
            <person name="Murad R."/>
            <person name="Mortazavi A."/>
        </authorList>
    </citation>
    <scope>NUCLEOTIDE SEQUENCE [LARGE SCALE GENOMIC DNA]</scope>
    <source>
        <strain evidence="1 2">ALL</strain>
    </source>
</reference>
<evidence type="ECO:0000313" key="2">
    <source>
        <dbReference type="Proteomes" id="UP000298663"/>
    </source>
</evidence>
<evidence type="ECO:0000313" key="1">
    <source>
        <dbReference type="EMBL" id="TKR62056.1"/>
    </source>
</evidence>
<comment type="caution">
    <text evidence="1">The sequence shown here is derived from an EMBL/GenBank/DDBJ whole genome shotgun (WGS) entry which is preliminary data.</text>
</comment>
<proteinExistence type="predicted"/>
<protein>
    <submittedName>
        <fullName evidence="1">Uncharacterized protein</fullName>
    </submittedName>
</protein>
<dbReference type="AlphaFoldDB" id="A0A4U5M084"/>
<dbReference type="Proteomes" id="UP000298663">
    <property type="component" value="Unassembled WGS sequence"/>
</dbReference>
<accession>A0A4U5M084</accession>
<dbReference type="OrthoDB" id="5875634at2759"/>
<keyword evidence="2" id="KW-1185">Reference proteome</keyword>
<gene>
    <name evidence="1" type="ORF">L596_026066</name>
</gene>